<accession>A0A1Y2HYY6</accession>
<organism evidence="3 4">
    <name type="scientific">Catenaria anguillulae PL171</name>
    <dbReference type="NCBI Taxonomy" id="765915"/>
    <lineage>
        <taxon>Eukaryota</taxon>
        <taxon>Fungi</taxon>
        <taxon>Fungi incertae sedis</taxon>
        <taxon>Blastocladiomycota</taxon>
        <taxon>Blastocladiomycetes</taxon>
        <taxon>Blastocladiales</taxon>
        <taxon>Catenariaceae</taxon>
        <taxon>Catenaria</taxon>
    </lineage>
</organism>
<proteinExistence type="predicted"/>
<evidence type="ECO:0000259" key="2">
    <source>
        <dbReference type="Pfam" id="PF01097"/>
    </source>
</evidence>
<evidence type="ECO:0000313" key="3">
    <source>
        <dbReference type="EMBL" id="ORZ38941.1"/>
    </source>
</evidence>
<evidence type="ECO:0000256" key="1">
    <source>
        <dbReference type="ARBA" id="ARBA00023157"/>
    </source>
</evidence>
<dbReference type="EMBL" id="MCFL01000007">
    <property type="protein sequence ID" value="ORZ38941.1"/>
    <property type="molecule type" value="Genomic_DNA"/>
</dbReference>
<reference evidence="3 4" key="1">
    <citation type="submission" date="2016-07" db="EMBL/GenBank/DDBJ databases">
        <title>Pervasive Adenine N6-methylation of Active Genes in Fungi.</title>
        <authorList>
            <consortium name="DOE Joint Genome Institute"/>
            <person name="Mondo S.J."/>
            <person name="Dannebaum R.O."/>
            <person name="Kuo R.C."/>
            <person name="Labutti K."/>
            <person name="Haridas S."/>
            <person name="Kuo A."/>
            <person name="Salamov A."/>
            <person name="Ahrendt S.R."/>
            <person name="Lipzen A."/>
            <person name="Sullivan W."/>
            <person name="Andreopoulos W.B."/>
            <person name="Clum A."/>
            <person name="Lindquist E."/>
            <person name="Daum C."/>
            <person name="Ramamoorthy G.K."/>
            <person name="Gryganskyi A."/>
            <person name="Culley D."/>
            <person name="Magnuson J.K."/>
            <person name="James T.Y."/>
            <person name="O'Malley M.A."/>
            <person name="Stajich J.E."/>
            <person name="Spatafora J.W."/>
            <person name="Visel A."/>
            <person name="Grigoriev I.V."/>
        </authorList>
    </citation>
    <scope>NUCLEOTIDE SEQUENCE [LARGE SCALE GENOMIC DNA]</scope>
    <source>
        <strain evidence="3 4">PL171</strain>
    </source>
</reference>
<dbReference type="AlphaFoldDB" id="A0A1Y2HYY6"/>
<protein>
    <recommendedName>
        <fullName evidence="2">Invertebrate defensins family profile domain-containing protein</fullName>
    </recommendedName>
</protein>
<dbReference type="Proteomes" id="UP000193411">
    <property type="component" value="Unassembled WGS sequence"/>
</dbReference>
<sequence>MQSGERFSLERLRWRWLSEIRLQYNRSLCLSACLFMNECGGYCLGQQPIRPETACVMQ</sequence>
<dbReference type="GO" id="GO:0006952">
    <property type="term" value="P:defense response"/>
    <property type="evidence" value="ECO:0007669"/>
    <property type="project" value="InterPro"/>
</dbReference>
<comment type="caution">
    <text evidence="3">The sequence shown here is derived from an EMBL/GenBank/DDBJ whole genome shotgun (WGS) entry which is preliminary data.</text>
</comment>
<gene>
    <name evidence="3" type="ORF">BCR44DRAFT_1428104</name>
</gene>
<evidence type="ECO:0000313" key="4">
    <source>
        <dbReference type="Proteomes" id="UP000193411"/>
    </source>
</evidence>
<dbReference type="InterPro" id="IPR001542">
    <property type="entry name" value="Defensin_invertebrate/fungal"/>
</dbReference>
<keyword evidence="1" id="KW-1015">Disulfide bond</keyword>
<name>A0A1Y2HYY6_9FUNG</name>
<feature type="domain" description="Invertebrate defensins family profile" evidence="2">
    <location>
        <begin position="23"/>
        <end position="46"/>
    </location>
</feature>
<keyword evidence="4" id="KW-1185">Reference proteome</keyword>
<dbReference type="Pfam" id="PF01097">
    <property type="entry name" value="Defensin_2"/>
    <property type="match status" value="1"/>
</dbReference>